<protein>
    <recommendedName>
        <fullName evidence="8">Methyltransferase</fullName>
        <ecNumber evidence="8">2.1.1.-</ecNumber>
    </recommendedName>
</protein>
<evidence type="ECO:0000256" key="2">
    <source>
        <dbReference type="ARBA" id="ARBA00022603"/>
    </source>
</evidence>
<accession>A0A7V9Z974</accession>
<feature type="domain" description="DNA methylase N-4/N-6" evidence="9">
    <location>
        <begin position="14"/>
        <end position="88"/>
    </location>
</feature>
<evidence type="ECO:0000256" key="8">
    <source>
        <dbReference type="RuleBase" id="RU362026"/>
    </source>
</evidence>
<keyword evidence="11" id="KW-1185">Reference proteome</keyword>
<keyword evidence="5" id="KW-0680">Restriction system</keyword>
<dbReference type="Proteomes" id="UP000523087">
    <property type="component" value="Unassembled WGS sequence"/>
</dbReference>
<comment type="caution">
    <text evidence="10">The sequence shown here is derived from an EMBL/GenBank/DDBJ whole genome shotgun (WGS) entry which is preliminary data.</text>
</comment>
<dbReference type="Gene3D" id="3.40.50.150">
    <property type="entry name" value="Vaccinia Virus protein VP39"/>
    <property type="match status" value="2"/>
</dbReference>
<evidence type="ECO:0000313" key="11">
    <source>
        <dbReference type="Proteomes" id="UP000523087"/>
    </source>
</evidence>
<evidence type="ECO:0000256" key="1">
    <source>
        <dbReference type="ARBA" id="ARBA00010203"/>
    </source>
</evidence>
<dbReference type="SUPFAM" id="SSF53335">
    <property type="entry name" value="S-adenosyl-L-methionine-dependent methyltransferases"/>
    <property type="match status" value="3"/>
</dbReference>
<reference evidence="10 11" key="1">
    <citation type="submission" date="2020-07" db="EMBL/GenBank/DDBJ databases">
        <title>Genomic Encyclopedia of Type Strains, Phase IV (KMG-IV): sequencing the most valuable type-strain genomes for metagenomic binning, comparative biology and taxonomic classification.</title>
        <authorList>
            <person name="Goeker M."/>
        </authorList>
    </citation>
    <scope>NUCLEOTIDE SEQUENCE [LARGE SCALE GENOMIC DNA]</scope>
    <source>
        <strain evidence="10 11">DSM 15730</strain>
    </source>
</reference>
<keyword evidence="3 10" id="KW-0808">Transferase</keyword>
<dbReference type="InterPro" id="IPR029063">
    <property type="entry name" value="SAM-dependent_MTases_sf"/>
</dbReference>
<sequence>MVAFLIHRENSQVEEITYTWRNKPKRWGHSFHPMCSYLAMFPPGMPRYFIEQFTEEGDVVLDPFSGRGTAPLEACIAGRIGIGVDLNPLAYLLTSAKLNPPSLEEALNRIEELREMYEKPDISDVPEEIFMLFDEDITLPQLVFIKNRFANWKHDLSNVDRFLLAALMGIMHGKHRKSGGTSYLSISMPNTFSMSPNYIKNFIEKHGLTKPRVDVFDQLINKVKKLYRNNRPTRQGYAYLANAKNFIELNNEHIVNRNVKMVFTSPPYLKVVNYGTFNWIRLWLLGEDIKMIDKNLKLDDNHTLDRYVDFMEQIIRQCEEVLVDTGVACFVIGDVASPRKEPLRLAEYVWEKLRDRTNMRLFGIVEDHLPSSDKVTRIWGKTQGNATKIDRILILYKGNRPNLRYSLDSPAILERFTF</sequence>
<dbReference type="GO" id="GO:0008170">
    <property type="term" value="F:N-methyltransferase activity"/>
    <property type="evidence" value="ECO:0007669"/>
    <property type="project" value="InterPro"/>
</dbReference>
<dbReference type="EMBL" id="JACDUT010000011">
    <property type="protein sequence ID" value="MBA2876285.1"/>
    <property type="molecule type" value="Genomic_DNA"/>
</dbReference>
<evidence type="ECO:0000256" key="6">
    <source>
        <dbReference type="ARBA" id="ARBA00023125"/>
    </source>
</evidence>
<dbReference type="InterPro" id="IPR001091">
    <property type="entry name" value="RM_Methyltransferase"/>
</dbReference>
<keyword evidence="2 10" id="KW-0489">Methyltransferase</keyword>
<dbReference type="PRINTS" id="PR00508">
    <property type="entry name" value="S21N4MTFRASE"/>
</dbReference>
<proteinExistence type="inferred from homology"/>
<evidence type="ECO:0000256" key="4">
    <source>
        <dbReference type="ARBA" id="ARBA00022691"/>
    </source>
</evidence>
<feature type="domain" description="DNA methylase N-4/N-6" evidence="9">
    <location>
        <begin position="259"/>
        <end position="339"/>
    </location>
</feature>
<gene>
    <name evidence="10" type="ORF">HNR31_003080</name>
</gene>
<dbReference type="InterPro" id="IPR017985">
    <property type="entry name" value="MeTrfase_CN4_CS"/>
</dbReference>
<dbReference type="PROSITE" id="PS00093">
    <property type="entry name" value="N4_MTASE"/>
    <property type="match status" value="1"/>
</dbReference>
<evidence type="ECO:0000256" key="5">
    <source>
        <dbReference type="ARBA" id="ARBA00022747"/>
    </source>
</evidence>
<evidence type="ECO:0000256" key="3">
    <source>
        <dbReference type="ARBA" id="ARBA00022679"/>
    </source>
</evidence>
<dbReference type="RefSeq" id="WP_181557009.1">
    <property type="nucleotide sequence ID" value="NZ_JACDUT010000011.1"/>
</dbReference>
<dbReference type="InterPro" id="IPR002941">
    <property type="entry name" value="DNA_methylase_N4/N6"/>
</dbReference>
<dbReference type="EC" id="2.1.1.-" evidence="8"/>
<comment type="catalytic activity">
    <reaction evidence="7">
        <text>a 2'-deoxycytidine in DNA + S-adenosyl-L-methionine = an N(4)-methyl-2'-deoxycytidine in DNA + S-adenosyl-L-homocysteine + H(+)</text>
        <dbReference type="Rhea" id="RHEA:16857"/>
        <dbReference type="Rhea" id="RHEA-COMP:11369"/>
        <dbReference type="Rhea" id="RHEA-COMP:13674"/>
        <dbReference type="ChEBI" id="CHEBI:15378"/>
        <dbReference type="ChEBI" id="CHEBI:57856"/>
        <dbReference type="ChEBI" id="CHEBI:59789"/>
        <dbReference type="ChEBI" id="CHEBI:85452"/>
        <dbReference type="ChEBI" id="CHEBI:137933"/>
        <dbReference type="EC" id="2.1.1.113"/>
    </reaction>
</comment>
<comment type="similarity">
    <text evidence="1">Belongs to the N(4)/N(6)-methyltransferase family. N(4) subfamily.</text>
</comment>
<dbReference type="GO" id="GO:0032259">
    <property type="term" value="P:methylation"/>
    <property type="evidence" value="ECO:0007669"/>
    <property type="project" value="UniProtKB-KW"/>
</dbReference>
<dbReference type="GO" id="GO:0003677">
    <property type="term" value="F:DNA binding"/>
    <property type="evidence" value="ECO:0007669"/>
    <property type="project" value="UniProtKB-KW"/>
</dbReference>
<evidence type="ECO:0000313" key="10">
    <source>
        <dbReference type="EMBL" id="MBA2876285.1"/>
    </source>
</evidence>
<evidence type="ECO:0000259" key="9">
    <source>
        <dbReference type="Pfam" id="PF01555"/>
    </source>
</evidence>
<dbReference type="AlphaFoldDB" id="A0A7V9Z974"/>
<organism evidence="10 11">
    <name type="scientific">Thermaerobacillus caldiproteolyticus</name>
    <dbReference type="NCBI Taxonomy" id="247480"/>
    <lineage>
        <taxon>Bacteria</taxon>
        <taxon>Bacillati</taxon>
        <taxon>Bacillota</taxon>
        <taxon>Bacilli</taxon>
        <taxon>Bacillales</taxon>
        <taxon>Anoxybacillaceae</taxon>
        <taxon>Thermaerobacillus</taxon>
    </lineage>
</organism>
<name>A0A7V9Z974_9BACL</name>
<keyword evidence="6" id="KW-0238">DNA-binding</keyword>
<dbReference type="GO" id="GO:0015667">
    <property type="term" value="F:site-specific DNA-methyltransferase (cytosine-N4-specific) activity"/>
    <property type="evidence" value="ECO:0007669"/>
    <property type="project" value="UniProtKB-EC"/>
</dbReference>
<evidence type="ECO:0000256" key="7">
    <source>
        <dbReference type="ARBA" id="ARBA00049120"/>
    </source>
</evidence>
<dbReference type="GO" id="GO:0009307">
    <property type="term" value="P:DNA restriction-modification system"/>
    <property type="evidence" value="ECO:0007669"/>
    <property type="project" value="UniProtKB-KW"/>
</dbReference>
<dbReference type="Pfam" id="PF01555">
    <property type="entry name" value="N6_N4_Mtase"/>
    <property type="match status" value="2"/>
</dbReference>
<keyword evidence="4" id="KW-0949">S-adenosyl-L-methionine</keyword>